<protein>
    <submittedName>
        <fullName evidence="2">Uncharacterized protein</fullName>
    </submittedName>
</protein>
<sequence>MLLETRLLMIGLAALAISCSFFIASVSIAILVKVF</sequence>
<accession>A0A0F9MNP4</accession>
<evidence type="ECO:0000256" key="1">
    <source>
        <dbReference type="SAM" id="Phobius"/>
    </source>
</evidence>
<keyword evidence="1" id="KW-0812">Transmembrane</keyword>
<feature type="transmembrane region" description="Helical" evidence="1">
    <location>
        <begin position="7"/>
        <end position="32"/>
    </location>
</feature>
<dbReference type="EMBL" id="LAZR01005305">
    <property type="protein sequence ID" value="KKN01047.1"/>
    <property type="molecule type" value="Genomic_DNA"/>
</dbReference>
<evidence type="ECO:0000313" key="2">
    <source>
        <dbReference type="EMBL" id="KKN01047.1"/>
    </source>
</evidence>
<proteinExistence type="predicted"/>
<keyword evidence="1" id="KW-1133">Transmembrane helix</keyword>
<organism evidence="2">
    <name type="scientific">marine sediment metagenome</name>
    <dbReference type="NCBI Taxonomy" id="412755"/>
    <lineage>
        <taxon>unclassified sequences</taxon>
        <taxon>metagenomes</taxon>
        <taxon>ecological metagenomes</taxon>
    </lineage>
</organism>
<reference evidence="2" key="1">
    <citation type="journal article" date="2015" name="Nature">
        <title>Complex archaea that bridge the gap between prokaryotes and eukaryotes.</title>
        <authorList>
            <person name="Spang A."/>
            <person name="Saw J.H."/>
            <person name="Jorgensen S.L."/>
            <person name="Zaremba-Niedzwiedzka K."/>
            <person name="Martijn J."/>
            <person name="Lind A.E."/>
            <person name="van Eijk R."/>
            <person name="Schleper C."/>
            <person name="Guy L."/>
            <person name="Ettema T.J."/>
        </authorList>
    </citation>
    <scope>NUCLEOTIDE SEQUENCE</scope>
</reference>
<name>A0A0F9MNP4_9ZZZZ</name>
<dbReference type="PROSITE" id="PS51257">
    <property type="entry name" value="PROKAR_LIPOPROTEIN"/>
    <property type="match status" value="1"/>
</dbReference>
<keyword evidence="1" id="KW-0472">Membrane</keyword>
<gene>
    <name evidence="2" type="ORF">LCGC14_1131750</name>
</gene>
<comment type="caution">
    <text evidence="2">The sequence shown here is derived from an EMBL/GenBank/DDBJ whole genome shotgun (WGS) entry which is preliminary data.</text>
</comment>
<dbReference type="AlphaFoldDB" id="A0A0F9MNP4"/>